<comment type="caution">
    <text evidence="1">The sequence shown here is derived from an EMBL/GenBank/DDBJ whole genome shotgun (WGS) entry which is preliminary data.</text>
</comment>
<keyword evidence="2" id="KW-1185">Reference proteome</keyword>
<sequence>MDIFCQDVKPFAPLNICEVRFWLRIMKEHSLFIKLGLPCDQTDLISEAQEFYDIFEKLENMAERINCDSSFERFINRVIIAVKNIFCFKRHLLHLLIECKIRGGGNYPLLIDHVSREAMYFLKILEKIHCEEMEYPVDAIVSENVFWLRIMADHLKFIRGLLDPSEREVWSTSNMLSDKFDQLQLHARDFDSMLWHFCPTNDFVRFEKAVTNSTTELRNFKATAEELIQQCAVLSLIPPLLADHVRREAEHFLEILAMIQSDITDCRPPEIVGCDYEYRKK</sequence>
<evidence type="ECO:0000313" key="1">
    <source>
        <dbReference type="EMBL" id="CVK19062.1"/>
    </source>
</evidence>
<dbReference type="InterPro" id="IPR021328">
    <property type="entry name" value="CotB-like"/>
</dbReference>
<dbReference type="SUPFAM" id="SSF158430">
    <property type="entry name" value="Bacillus cereus metalloprotein-like"/>
    <property type="match status" value="2"/>
</dbReference>
<dbReference type="Gene3D" id="1.20.1260.120">
    <property type="entry name" value="Protein of unknown function DUF2935"/>
    <property type="match status" value="1"/>
</dbReference>
<dbReference type="RefSeq" id="WP_075752170.1">
    <property type="nucleotide sequence ID" value="NZ_CP146991.1"/>
</dbReference>
<evidence type="ECO:0008006" key="3">
    <source>
        <dbReference type="Google" id="ProtNLM"/>
    </source>
</evidence>
<protein>
    <recommendedName>
        <fullName evidence="3">DUF2935 domain-containing protein</fullName>
    </recommendedName>
</protein>
<dbReference type="Pfam" id="PF11155">
    <property type="entry name" value="DUF2935"/>
    <property type="match status" value="2"/>
</dbReference>
<proteinExistence type="predicted"/>
<gene>
    <name evidence="1" type="ORF">SSPH_01708</name>
</gene>
<name>A0ABM9W1M4_9FIRM</name>
<reference evidence="1 2" key="1">
    <citation type="submission" date="2016-01" db="EMBL/GenBank/DDBJ databases">
        <authorList>
            <person name="Brown R."/>
        </authorList>
    </citation>
    <scope>NUCLEOTIDE SEQUENCE [LARGE SCALE GENOMIC DNA]</scope>
    <source>
        <strain evidence="1">Sporomusa sphaeroides DSM 2875</strain>
    </source>
</reference>
<dbReference type="Proteomes" id="UP000245702">
    <property type="component" value="Unassembled WGS sequence"/>
</dbReference>
<dbReference type="EMBL" id="FCOW01000007">
    <property type="protein sequence ID" value="CVK19062.1"/>
    <property type="molecule type" value="Genomic_DNA"/>
</dbReference>
<evidence type="ECO:0000313" key="2">
    <source>
        <dbReference type="Proteomes" id="UP000245702"/>
    </source>
</evidence>
<accession>A0ABM9W1M4</accession>
<organism evidence="1 2">
    <name type="scientific">Sporomusa sphaeroides DSM 2875</name>
    <dbReference type="NCBI Taxonomy" id="1337886"/>
    <lineage>
        <taxon>Bacteria</taxon>
        <taxon>Bacillati</taxon>
        <taxon>Bacillota</taxon>
        <taxon>Negativicutes</taxon>
        <taxon>Selenomonadales</taxon>
        <taxon>Sporomusaceae</taxon>
        <taxon>Sporomusa</taxon>
    </lineage>
</organism>